<reference evidence="6 7" key="1">
    <citation type="submission" date="2024-04" db="EMBL/GenBank/DDBJ databases">
        <title>Tritrichomonas musculus Genome.</title>
        <authorList>
            <person name="Alves-Ferreira E."/>
            <person name="Grigg M."/>
            <person name="Lorenzi H."/>
            <person name="Galac M."/>
        </authorList>
    </citation>
    <scope>NUCLEOTIDE SEQUENCE [LARGE SCALE GENOMIC DNA]</scope>
    <source>
        <strain evidence="6 7">EAF2021</strain>
    </source>
</reference>
<evidence type="ECO:0000313" key="7">
    <source>
        <dbReference type="Proteomes" id="UP001470230"/>
    </source>
</evidence>
<feature type="transmembrane region" description="Helical" evidence="5">
    <location>
        <begin position="80"/>
        <end position="102"/>
    </location>
</feature>
<dbReference type="EMBL" id="JAPFFF010000003">
    <property type="protein sequence ID" value="KAK8895367.1"/>
    <property type="molecule type" value="Genomic_DNA"/>
</dbReference>
<feature type="transmembrane region" description="Helical" evidence="5">
    <location>
        <begin position="12"/>
        <end position="31"/>
    </location>
</feature>
<proteinExistence type="predicted"/>
<evidence type="ECO:0008006" key="8">
    <source>
        <dbReference type="Google" id="ProtNLM"/>
    </source>
</evidence>
<keyword evidence="3 5" id="KW-1133">Transmembrane helix</keyword>
<evidence type="ECO:0000256" key="5">
    <source>
        <dbReference type="SAM" id="Phobius"/>
    </source>
</evidence>
<accession>A0ABR2KY26</accession>
<protein>
    <recommendedName>
        <fullName evidence="8">Tetraspanin family protein</fullName>
    </recommendedName>
</protein>
<keyword evidence="2 5" id="KW-0812">Transmembrane</keyword>
<dbReference type="InterPro" id="IPR018499">
    <property type="entry name" value="Tetraspanin/Peripherin"/>
</dbReference>
<dbReference type="Proteomes" id="UP001470230">
    <property type="component" value="Unassembled WGS sequence"/>
</dbReference>
<name>A0ABR2KY26_9EUKA</name>
<evidence type="ECO:0000256" key="4">
    <source>
        <dbReference type="ARBA" id="ARBA00023136"/>
    </source>
</evidence>
<dbReference type="Pfam" id="PF00335">
    <property type="entry name" value="Tetraspanin"/>
    <property type="match status" value="1"/>
</dbReference>
<evidence type="ECO:0000256" key="3">
    <source>
        <dbReference type="ARBA" id="ARBA00022989"/>
    </source>
</evidence>
<sequence length="219" mass="25535">MSCSCSACTRWTILIIGVFFLISAVFFFMNFAYQYNDQPWFKPIRNQCIPFYLSIISVVFMSIYSFIGVILCCAKEKKLYVTYLTLILITIFLNIAIIILTLCFEDQILYFIEKNWKCSKYRKNRLEFEATFQCCGFYNYNPKEECGFKGLKGYLCGDIVKIELNAYLAQIRKIVIYFISIEILPLILASVLNCCNDEEKEAEHNELESTTSLYNALIN</sequence>
<comment type="caution">
    <text evidence="6">The sequence shown here is derived from an EMBL/GenBank/DDBJ whole genome shotgun (WGS) entry which is preliminary data.</text>
</comment>
<comment type="subcellular location">
    <subcellularLocation>
        <location evidence="1">Membrane</location>
        <topology evidence="1">Multi-pass membrane protein</topology>
    </subcellularLocation>
</comment>
<feature type="transmembrane region" description="Helical" evidence="5">
    <location>
        <begin position="51"/>
        <end position="73"/>
    </location>
</feature>
<keyword evidence="7" id="KW-1185">Reference proteome</keyword>
<organism evidence="6 7">
    <name type="scientific">Tritrichomonas musculus</name>
    <dbReference type="NCBI Taxonomy" id="1915356"/>
    <lineage>
        <taxon>Eukaryota</taxon>
        <taxon>Metamonada</taxon>
        <taxon>Parabasalia</taxon>
        <taxon>Tritrichomonadida</taxon>
        <taxon>Tritrichomonadidae</taxon>
        <taxon>Tritrichomonas</taxon>
    </lineage>
</organism>
<evidence type="ECO:0000256" key="2">
    <source>
        <dbReference type="ARBA" id="ARBA00022692"/>
    </source>
</evidence>
<evidence type="ECO:0000256" key="1">
    <source>
        <dbReference type="ARBA" id="ARBA00004141"/>
    </source>
</evidence>
<keyword evidence="4 5" id="KW-0472">Membrane</keyword>
<evidence type="ECO:0000313" key="6">
    <source>
        <dbReference type="EMBL" id="KAK8895367.1"/>
    </source>
</evidence>
<gene>
    <name evidence="6" type="ORF">M9Y10_023830</name>
</gene>